<gene>
    <name evidence="1" type="ORF">OHU69_08555</name>
</gene>
<dbReference type="SUPFAM" id="SSF51182">
    <property type="entry name" value="RmlC-like cupins"/>
    <property type="match status" value="1"/>
</dbReference>
<proteinExistence type="predicted"/>
<organism evidence="1">
    <name type="scientific">Streptomyces sp. NBC_00119</name>
    <dbReference type="NCBI Taxonomy" id="2975659"/>
    <lineage>
        <taxon>Bacteria</taxon>
        <taxon>Bacillati</taxon>
        <taxon>Actinomycetota</taxon>
        <taxon>Actinomycetes</taxon>
        <taxon>Kitasatosporales</taxon>
        <taxon>Streptomycetaceae</taxon>
        <taxon>Streptomyces</taxon>
    </lineage>
</organism>
<name>A0AAU1TZW0_9ACTN</name>
<dbReference type="EMBL" id="CP108195">
    <property type="protein sequence ID" value="WTS11111.1"/>
    <property type="molecule type" value="Genomic_DNA"/>
</dbReference>
<reference evidence="1" key="1">
    <citation type="submission" date="2022-10" db="EMBL/GenBank/DDBJ databases">
        <title>The complete genomes of actinobacterial strains from the NBC collection.</title>
        <authorList>
            <person name="Joergensen T.S."/>
            <person name="Alvarez Arevalo M."/>
            <person name="Sterndorff E.B."/>
            <person name="Faurdal D."/>
            <person name="Vuksanovic O."/>
            <person name="Mourched A.-S."/>
            <person name="Charusanti P."/>
            <person name="Shaw S."/>
            <person name="Blin K."/>
            <person name="Weber T."/>
        </authorList>
    </citation>
    <scope>NUCLEOTIDE SEQUENCE</scope>
    <source>
        <strain evidence="1">NBC_00119</strain>
    </source>
</reference>
<dbReference type="AlphaFoldDB" id="A0AAU1TZW0"/>
<protein>
    <recommendedName>
        <fullName evidence="2">Cupin</fullName>
    </recommendedName>
</protein>
<evidence type="ECO:0008006" key="2">
    <source>
        <dbReference type="Google" id="ProtNLM"/>
    </source>
</evidence>
<sequence length="396" mass="42397">MNATEPDLSARWKRFAEAHWGREPATVPFAPGLGPEQVYGVVAASCAPPAEDAAGVRFATATQGRLRDAGALLPGPDDPDPGTYRDRLARQLPEYGWLLSVRQPLWRDFGLWAHVRELVSGLWRAVGWPTLPVTAELALGERCAGRDAPAPRPGSFALTWVLAGTMTVRLWPEHTGTEYQLAANTGDLLYWPAGCRHLDHYLDRCTTLRITVPARRAAALTHVRELLADRMQENPAYAGTPGVLPFPPPAGPDGEIGAAEPVAGTARLFAGLAAAPSTARELRVSWAARRSAAGLEPAPPPRPAVPLGPGLRVRASAELFRIPDGPGRAVWAANGHTLAVEGAAPERVRNRLRPEVPLTIGELGRGSRMPAKTLIPLLSDLHRIRAIELVDGDGAA</sequence>
<evidence type="ECO:0000313" key="1">
    <source>
        <dbReference type="EMBL" id="WTS11111.1"/>
    </source>
</evidence>
<accession>A0AAU1TZW0</accession>
<dbReference type="InterPro" id="IPR011051">
    <property type="entry name" value="RmlC_Cupin_sf"/>
</dbReference>